<dbReference type="RefSeq" id="XP_001558528.1">
    <property type="nucleotide sequence ID" value="XM_001558478.2"/>
</dbReference>
<dbReference type="GeneID" id="5439144"/>
<dbReference type="CDD" id="cd00077">
    <property type="entry name" value="HDc"/>
    <property type="match status" value="1"/>
</dbReference>
<reference evidence="2 3" key="2">
    <citation type="journal article" date="2012" name="Eukaryot. Cell">
        <title>Genome update of Botrytis cinerea strains B05.10 and T4.</title>
        <authorList>
            <person name="Staats M."/>
            <person name="van Kan J.A."/>
        </authorList>
    </citation>
    <scope>NUCLEOTIDE SEQUENCE [LARGE SCALE GENOMIC DNA]</scope>
    <source>
        <strain evidence="2 3">B05.10</strain>
    </source>
</reference>
<evidence type="ECO:0000313" key="3">
    <source>
        <dbReference type="Proteomes" id="UP000001798"/>
    </source>
</evidence>
<reference evidence="2 3" key="3">
    <citation type="journal article" date="2017" name="Mol. Plant Pathol.">
        <title>A gapless genome sequence of the fungus Botrytis cinerea.</title>
        <authorList>
            <person name="Van Kan J.A."/>
            <person name="Stassen J.H."/>
            <person name="Mosbach A."/>
            <person name="Van Der Lee T.A."/>
            <person name="Faino L."/>
            <person name="Farmer A.D."/>
            <person name="Papasotiriou D.G."/>
            <person name="Zhou S."/>
            <person name="Seidl M.F."/>
            <person name="Cottam E."/>
            <person name="Edel D."/>
            <person name="Hahn M."/>
            <person name="Schwartz D.C."/>
            <person name="Dietrich R.A."/>
            <person name="Widdison S."/>
            <person name="Scalliet G."/>
        </authorList>
    </citation>
    <scope>NUCLEOTIDE SEQUENCE [LARGE SCALE GENOMIC DNA]</scope>
    <source>
        <strain evidence="2 3">B05.10</strain>
    </source>
</reference>
<proteinExistence type="predicted"/>
<feature type="domain" description="HD" evidence="1">
    <location>
        <begin position="66"/>
        <end position="182"/>
    </location>
</feature>
<dbReference type="AlphaFoldDB" id="A0A384JX09"/>
<reference evidence="2 3" key="1">
    <citation type="journal article" date="2011" name="PLoS Genet.">
        <title>Genomic analysis of the necrotrophic fungal pathogens Sclerotinia sclerotiorum and Botrytis cinerea.</title>
        <authorList>
            <person name="Amselem J."/>
            <person name="Cuomo C.A."/>
            <person name="van Kan J.A."/>
            <person name="Viaud M."/>
            <person name="Benito E.P."/>
            <person name="Couloux A."/>
            <person name="Coutinho P.M."/>
            <person name="de Vries R.P."/>
            <person name="Dyer P.S."/>
            <person name="Fillinger S."/>
            <person name="Fournier E."/>
            <person name="Gout L."/>
            <person name="Hahn M."/>
            <person name="Kohn L."/>
            <person name="Lapalu N."/>
            <person name="Plummer K.M."/>
            <person name="Pradier J.M."/>
            <person name="Quevillon E."/>
            <person name="Sharon A."/>
            <person name="Simon A."/>
            <person name="ten Have A."/>
            <person name="Tudzynski B."/>
            <person name="Tudzynski P."/>
            <person name="Wincker P."/>
            <person name="Andrew M."/>
            <person name="Anthouard V."/>
            <person name="Beever R.E."/>
            <person name="Beffa R."/>
            <person name="Benoit I."/>
            <person name="Bouzid O."/>
            <person name="Brault B."/>
            <person name="Chen Z."/>
            <person name="Choquer M."/>
            <person name="Collemare J."/>
            <person name="Cotton P."/>
            <person name="Danchin E.G."/>
            <person name="Da Silva C."/>
            <person name="Gautier A."/>
            <person name="Giraud C."/>
            <person name="Giraud T."/>
            <person name="Gonzalez C."/>
            <person name="Grossetete S."/>
            <person name="Guldener U."/>
            <person name="Henrissat B."/>
            <person name="Howlett B.J."/>
            <person name="Kodira C."/>
            <person name="Kretschmer M."/>
            <person name="Lappartient A."/>
            <person name="Leroch M."/>
            <person name="Levis C."/>
            <person name="Mauceli E."/>
            <person name="Neuveglise C."/>
            <person name="Oeser B."/>
            <person name="Pearson M."/>
            <person name="Poulain J."/>
            <person name="Poussereau N."/>
            <person name="Quesneville H."/>
            <person name="Rascle C."/>
            <person name="Schumacher J."/>
            <person name="Segurens B."/>
            <person name="Sexton A."/>
            <person name="Silva E."/>
            <person name="Sirven C."/>
            <person name="Soanes D.M."/>
            <person name="Talbot N.J."/>
            <person name="Templeton M."/>
            <person name="Yandava C."/>
            <person name="Yarden O."/>
            <person name="Zeng Q."/>
            <person name="Rollins J.A."/>
            <person name="Lebrun M.H."/>
            <person name="Dickman M."/>
        </authorList>
    </citation>
    <scope>NUCLEOTIDE SEQUENCE [LARGE SCALE GENOMIC DNA]</scope>
    <source>
        <strain evidence="2 3">B05.10</strain>
    </source>
</reference>
<evidence type="ECO:0000259" key="1">
    <source>
        <dbReference type="Pfam" id="PF01966"/>
    </source>
</evidence>
<protein>
    <recommendedName>
        <fullName evidence="1">HD domain-containing protein</fullName>
    </recommendedName>
</protein>
<dbReference type="KEGG" id="bfu:BCIN_11g04130"/>
<dbReference type="Proteomes" id="UP000001798">
    <property type="component" value="Chromosome 11"/>
</dbReference>
<organism evidence="2 3">
    <name type="scientific">Botryotinia fuckeliana (strain B05.10)</name>
    <name type="common">Noble rot fungus</name>
    <name type="synonym">Botrytis cinerea</name>
    <dbReference type="NCBI Taxonomy" id="332648"/>
    <lineage>
        <taxon>Eukaryota</taxon>
        <taxon>Fungi</taxon>
        <taxon>Dikarya</taxon>
        <taxon>Ascomycota</taxon>
        <taxon>Pezizomycotina</taxon>
        <taxon>Leotiomycetes</taxon>
        <taxon>Helotiales</taxon>
        <taxon>Sclerotiniaceae</taxon>
        <taxon>Botrytis</taxon>
    </lineage>
</organism>
<gene>
    <name evidence="2" type="ORF">BCIN_11g04130</name>
</gene>
<dbReference type="OrthoDB" id="409121at2759"/>
<dbReference type="InterPro" id="IPR006674">
    <property type="entry name" value="HD_domain"/>
</dbReference>
<dbReference type="PANTHER" id="PTHR35569">
    <property type="entry name" value="CYANAMIDE HYDRATASE DDI2-RELATED"/>
    <property type="match status" value="1"/>
</dbReference>
<dbReference type="InterPro" id="IPR003607">
    <property type="entry name" value="HD/PDEase_dom"/>
</dbReference>
<evidence type="ECO:0000313" key="2">
    <source>
        <dbReference type="EMBL" id="ATZ55125.1"/>
    </source>
</evidence>
<keyword evidence="3" id="KW-1185">Reference proteome</keyword>
<dbReference type="NCBIfam" id="TIGR03401">
    <property type="entry name" value="cyanamide_fam"/>
    <property type="match status" value="1"/>
</dbReference>
<sequence length="248" mass="27726">MTYERQRAVESYGWTSVPASLSELIQSSSSASNSASALKFSDLPFPTSPLVKSVQEYARTELPQETFHHSMRVYHYGVAILIHAFPNWTSIDAASSKFLESYALTALLHDIGTVPRHLQETLMSFDIYGGFIADGVLRDAGAVREQRELVVEGIIRHQDLGEVGTQTRLGGLVQLATVFDNMGDNAQLVHEGTIENVVREWPRLGWSKCFSHTIEQENALKPWAHSTHLGVRDFPDGVRGNKLMEKWD</sequence>
<dbReference type="VEuPathDB" id="FungiDB:Bcin11g04130"/>
<name>A0A384JX09_BOTFB</name>
<dbReference type="Gene3D" id="1.10.3210.10">
    <property type="entry name" value="Hypothetical protein af1432"/>
    <property type="match status" value="1"/>
</dbReference>
<dbReference type="SUPFAM" id="SSF109604">
    <property type="entry name" value="HD-domain/PDEase-like"/>
    <property type="match status" value="1"/>
</dbReference>
<dbReference type="InterPro" id="IPR017771">
    <property type="entry name" value="Cyanamide_hydratase_HD"/>
</dbReference>
<dbReference type="PANTHER" id="PTHR35569:SF1">
    <property type="entry name" value="CYANAMIDE HYDRATASE DDI2-RELATED"/>
    <property type="match status" value="1"/>
</dbReference>
<dbReference type="EMBL" id="CP009815">
    <property type="protein sequence ID" value="ATZ55125.1"/>
    <property type="molecule type" value="Genomic_DNA"/>
</dbReference>
<dbReference type="Pfam" id="PF01966">
    <property type="entry name" value="HD"/>
    <property type="match status" value="1"/>
</dbReference>
<accession>A0A384JX09</accession>
<dbReference type="OMA" id="PWAHTTH"/>